<proteinExistence type="predicted"/>
<evidence type="ECO:0000313" key="1">
    <source>
        <dbReference type="EMBL" id="GAA0724021.1"/>
    </source>
</evidence>
<keyword evidence="2" id="KW-1185">Reference proteome</keyword>
<protein>
    <submittedName>
        <fullName evidence="1">Uncharacterized protein</fullName>
    </submittedName>
</protein>
<name>A0ABN1IYZ9_9FLAO</name>
<dbReference type="RefSeq" id="WP_343912929.1">
    <property type="nucleotide sequence ID" value="NZ_BAAAGE010000002.1"/>
</dbReference>
<gene>
    <name evidence="1" type="ORF">GCM10009430_28120</name>
</gene>
<comment type="caution">
    <text evidence="1">The sequence shown here is derived from an EMBL/GenBank/DDBJ whole genome shotgun (WGS) entry which is preliminary data.</text>
</comment>
<evidence type="ECO:0000313" key="2">
    <source>
        <dbReference type="Proteomes" id="UP001501758"/>
    </source>
</evidence>
<dbReference type="EMBL" id="BAAAGE010000002">
    <property type="protein sequence ID" value="GAA0724021.1"/>
    <property type="molecule type" value="Genomic_DNA"/>
</dbReference>
<sequence length="216" mass="25048">MSRITWKEGKVISIELKDGIHCIAQMTKSPYLVFFNTFNEGSDWKNINLSEIPILFVQAVTKQFIKKSNIQEVKITPVKNIDIPNRWIHSDTGMRKVIIWEGTEYEKEFITLGKMGASLVEKDILKKEKYEHPSGIFDKILIQSIDKSDNDTIENHELTSVEVYPNLNERLYLCYKLGKNVNPQKEILFDKKDLPKDYKTFVDIISGKVQLSDIGY</sequence>
<reference evidence="1 2" key="1">
    <citation type="journal article" date="2019" name="Int. J. Syst. Evol. Microbiol.">
        <title>The Global Catalogue of Microorganisms (GCM) 10K type strain sequencing project: providing services to taxonomists for standard genome sequencing and annotation.</title>
        <authorList>
            <consortium name="The Broad Institute Genomics Platform"/>
            <consortium name="The Broad Institute Genome Sequencing Center for Infectious Disease"/>
            <person name="Wu L."/>
            <person name="Ma J."/>
        </authorList>
    </citation>
    <scope>NUCLEOTIDE SEQUENCE [LARGE SCALE GENOMIC DNA]</scope>
    <source>
        <strain evidence="1 2">JCM 15974</strain>
    </source>
</reference>
<accession>A0ABN1IYZ9</accession>
<organism evidence="1 2">
    <name type="scientific">Aquimarina litoralis</name>
    <dbReference type="NCBI Taxonomy" id="584605"/>
    <lineage>
        <taxon>Bacteria</taxon>
        <taxon>Pseudomonadati</taxon>
        <taxon>Bacteroidota</taxon>
        <taxon>Flavobacteriia</taxon>
        <taxon>Flavobacteriales</taxon>
        <taxon>Flavobacteriaceae</taxon>
        <taxon>Aquimarina</taxon>
    </lineage>
</organism>
<dbReference type="Proteomes" id="UP001501758">
    <property type="component" value="Unassembled WGS sequence"/>
</dbReference>